<accession>A0A894JV19</accession>
<sequence>MSALTQFKSAVTSSGLEDQFLKVTGLTSLDELSPDNFSDMRTKAGTLVSTIGVPSAAAQSQPSADKHEADARPAAKYEEASDFLYGFKHLQIRFPPRRQPSTFFPNATVMYLILHQMNLVLSDHFYFLRSAPDFHPALLRVYFGILFIVQTLRAQHAANSLTGTGQYEFIKRFTDAYPAETLAIPAPLLQVFKALCASQPEIPQLGLVTPFLPSKLGPATLKDITPQSNATWFLPDITGILSLLYLQSTSKEYKKGFHPSFSTSADTTFRGATFDKDHSKWTDVQAWSLRYPGIEHPFETGKKVNDSFFEDRYEDLGLPSIGGTTANDTVECFTLLSGNISWFAKLRDIAGVAAKYFPGSGSLADCATIGLPIGQIQSHTVAPDTLPTKPTGFTQDSSFNMDLSFKLQTTARSIPQLAVIMAGASQVNVRIYKTHPAFGTRMSRQIGPFWDIRPVESSTTEDSIFYGMSDSIKKAIKDKA</sequence>
<evidence type="ECO:0000313" key="1">
    <source>
        <dbReference type="EMBL" id="QRV71495.1"/>
    </source>
</evidence>
<gene>
    <name evidence="1" type="primary">CP</name>
</gene>
<dbReference type="EMBL" id="MW139648">
    <property type="protein sequence ID" value="QRV71495.1"/>
    <property type="molecule type" value="Genomic_RNA"/>
</dbReference>
<reference evidence="1" key="1">
    <citation type="journal article" date="2021" name="Arch. Virol.">
        <title>Molecular characterization of a novel partitivirus hosted by the false morel mushroom Gyromitra esculenta.</title>
        <authorList>
            <person name="Sahin E."/>
            <person name="Keskin E."/>
            <person name="Akata I."/>
        </authorList>
    </citation>
    <scope>NUCLEOTIDE SEQUENCE</scope>
    <source>
        <strain evidence="1">ANK_VIR-97</strain>
    </source>
</reference>
<organism evidence="1">
    <name type="scientific">Gyromitra esculenta partitivirus 1</name>
    <dbReference type="NCBI Taxonomy" id="2813171"/>
    <lineage>
        <taxon>Viruses</taxon>
        <taxon>Riboviria</taxon>
        <taxon>Orthornavirae</taxon>
        <taxon>Pisuviricota</taxon>
        <taxon>Duplopiviricetes</taxon>
        <taxon>Durnavirales</taxon>
        <taxon>Partitiviridae</taxon>
    </lineage>
</organism>
<proteinExistence type="predicted"/>
<protein>
    <submittedName>
        <fullName evidence="1">Capsid protein</fullName>
    </submittedName>
</protein>
<name>A0A894JV19_9VIRU</name>